<evidence type="ECO:0000256" key="3">
    <source>
        <dbReference type="ARBA" id="ARBA00023002"/>
    </source>
</evidence>
<evidence type="ECO:0000259" key="4">
    <source>
        <dbReference type="PROSITE" id="PS51085"/>
    </source>
</evidence>
<dbReference type="SUPFAM" id="SSF56003">
    <property type="entry name" value="Molybdenum cofactor-binding domain"/>
    <property type="match status" value="1"/>
</dbReference>
<dbReference type="InterPro" id="IPR037165">
    <property type="entry name" value="AldOxase/xan_DH_Mopterin-bd_sf"/>
</dbReference>
<dbReference type="GO" id="GO:0051536">
    <property type="term" value="F:iron-sulfur cluster binding"/>
    <property type="evidence" value="ECO:0007669"/>
    <property type="project" value="InterPro"/>
</dbReference>
<evidence type="ECO:0000313" key="6">
    <source>
        <dbReference type="Proteomes" id="UP000030661"/>
    </source>
</evidence>
<feature type="domain" description="2Fe-2S ferredoxin-type" evidence="4">
    <location>
        <begin position="1"/>
        <end position="77"/>
    </location>
</feature>
<evidence type="ECO:0000256" key="2">
    <source>
        <dbReference type="ARBA" id="ARBA00022505"/>
    </source>
</evidence>
<dbReference type="SUPFAM" id="SSF54292">
    <property type="entry name" value="2Fe-2S ferredoxin-like"/>
    <property type="match status" value="1"/>
</dbReference>
<dbReference type="Pfam" id="PF02738">
    <property type="entry name" value="MoCoBD_1"/>
    <property type="match status" value="1"/>
</dbReference>
<proteinExistence type="inferred from homology"/>
<dbReference type="Gene3D" id="3.90.1170.50">
    <property type="entry name" value="Aldehyde oxidase/xanthine dehydrogenase, a/b hammerhead"/>
    <property type="match status" value="1"/>
</dbReference>
<keyword evidence="6" id="KW-1185">Reference proteome</keyword>
<accession>A0A081CA76</accession>
<dbReference type="CDD" id="cd00207">
    <property type="entry name" value="fer2"/>
    <property type="match status" value="1"/>
</dbReference>
<comment type="similarity">
    <text evidence="1">Belongs to the xanthine dehydrogenase family.</text>
</comment>
<dbReference type="InterPro" id="IPR036010">
    <property type="entry name" value="2Fe-2S_ferredoxin-like_sf"/>
</dbReference>
<dbReference type="InterPro" id="IPR000674">
    <property type="entry name" value="Ald_Oxase/Xan_DH_a/b"/>
</dbReference>
<dbReference type="STRING" id="1499967.U27_01382"/>
<dbReference type="InterPro" id="IPR036884">
    <property type="entry name" value="2Fe-2S-bd_dom_sf"/>
</dbReference>
<dbReference type="InterPro" id="IPR002888">
    <property type="entry name" value="2Fe-2S-bd"/>
</dbReference>
<dbReference type="eggNOG" id="COG1529">
    <property type="taxonomic scope" value="Bacteria"/>
</dbReference>
<keyword evidence="2" id="KW-0500">Molybdenum</keyword>
<dbReference type="PANTHER" id="PTHR11908:SF132">
    <property type="entry name" value="ALDEHYDE OXIDASE 1-RELATED"/>
    <property type="match status" value="1"/>
</dbReference>
<dbReference type="Pfam" id="PF20256">
    <property type="entry name" value="MoCoBD_2"/>
    <property type="match status" value="1"/>
</dbReference>
<dbReference type="Gene3D" id="1.10.150.120">
    <property type="entry name" value="[2Fe-2S]-binding domain"/>
    <property type="match status" value="1"/>
</dbReference>
<dbReference type="InterPro" id="IPR046867">
    <property type="entry name" value="AldOxase/xan_DH_MoCoBD2"/>
</dbReference>
<dbReference type="Pfam" id="PF01315">
    <property type="entry name" value="Ald_Xan_dh_C"/>
    <property type="match status" value="1"/>
</dbReference>
<protein>
    <submittedName>
        <fullName evidence="5">Selenate reductase, molybdenum-binding subunit</fullName>
    </submittedName>
</protein>
<dbReference type="Gene3D" id="3.30.365.10">
    <property type="entry name" value="Aldehyde oxidase/xanthine dehydrogenase, molybdopterin binding domain"/>
    <property type="match status" value="4"/>
</dbReference>
<organism evidence="5">
    <name type="scientific">Vecturithrix granuli</name>
    <dbReference type="NCBI Taxonomy" id="1499967"/>
    <lineage>
        <taxon>Bacteria</taxon>
        <taxon>Candidatus Moduliflexota</taxon>
        <taxon>Candidatus Vecturitrichia</taxon>
        <taxon>Candidatus Vecturitrichales</taxon>
        <taxon>Candidatus Vecturitrichaceae</taxon>
        <taxon>Candidatus Vecturithrix</taxon>
    </lineage>
</organism>
<dbReference type="InterPro" id="IPR016208">
    <property type="entry name" value="Ald_Oxase/xanthine_DH-like"/>
</dbReference>
<evidence type="ECO:0000313" key="5">
    <source>
        <dbReference type="EMBL" id="GAK61481.1"/>
    </source>
</evidence>
<dbReference type="PROSITE" id="PS51085">
    <property type="entry name" value="2FE2S_FER_2"/>
    <property type="match status" value="1"/>
</dbReference>
<dbReference type="Gene3D" id="3.10.20.30">
    <property type="match status" value="1"/>
</dbReference>
<dbReference type="SMART" id="SM01008">
    <property type="entry name" value="Ald_Xan_dh_C"/>
    <property type="match status" value="1"/>
</dbReference>
<dbReference type="InterPro" id="IPR008274">
    <property type="entry name" value="AldOxase/xan_DH_MoCoBD1"/>
</dbReference>
<gene>
    <name evidence="5" type="ORF">U27_01382</name>
</gene>
<dbReference type="SUPFAM" id="SSF47741">
    <property type="entry name" value="CO dehydrogenase ISP C-domain like"/>
    <property type="match status" value="1"/>
</dbReference>
<dbReference type="InterPro" id="IPR012675">
    <property type="entry name" value="Beta-grasp_dom_sf"/>
</dbReference>
<dbReference type="InterPro" id="IPR001041">
    <property type="entry name" value="2Fe-2S_ferredoxin-type"/>
</dbReference>
<reference evidence="5" key="1">
    <citation type="journal article" date="2015" name="PeerJ">
        <title>First genomic representation of candidate bacterial phylum KSB3 points to enhanced environmental sensing as a trigger of wastewater bulking.</title>
        <authorList>
            <person name="Sekiguchi Y."/>
            <person name="Ohashi A."/>
            <person name="Parks D.H."/>
            <person name="Yamauchi T."/>
            <person name="Tyson G.W."/>
            <person name="Hugenholtz P."/>
        </authorList>
    </citation>
    <scope>NUCLEOTIDE SEQUENCE [LARGE SCALE GENOMIC DNA]</scope>
</reference>
<sequence>MKIQFQLNGKPQALEVSPGKKVLEILKDLHINSVRKGCDEEGKCGNCAILLDGKLVNSCMLIVPQIDGKHITTVEGLSKGRDLHPIQKAFIEAGVVQCGYCTPAQILAVKALLDQEKCPTKEQIEDALGGVLCRCTGYKQLYNVVEILTSGKTAHDFTPEFKHDYRVVGKLTPKVDAEQLVRAEDAFVEDYVAPNALHLYILRSPHPHAEIVSIDTSEAQKMPGVEYILTHENCPKTWYTQAGQSFPEPSPYDYQVISNKMRFIGDRVAAVAATSLELARKAAEKIRVEYKLLPAVFSIEEAAKEGAPVIHDRDLSRDPIDIGGDPQRNIVARNSGGLGDVEQGFKQAAVIAEHTIHTPHIQHTPMEPHTAYAYMKNGRLILHTSVQTPHHVRRIVSNILGLDENKIRVIKERVGGGFGAKQDCSVEDLVATVAYQSGKPIYLRNSRREEFLFSRTRRPMTITAKIGADHEGNLTAIALDVKADSGGYGPHCLTVPMNVCSKTLPMFTCKNMAYNVTAYYTNNIVPGAYQGYGVPQGNFAVHLALAEVAQKLGIEFIEFLKKNLVYTGFQLDILKQLGEGKEGLAQKISSCGFPECFEKALQRYNAWENTPASADDDWVQGKGFAVMMQGSGIPGIDASNAVLKMVGDGTFILHIGGTDLGTGEDTVAAKVTAEELGVKQENVTVIAADTDITPFYKGSYASSGTFFTGNVAYKAARNMKKLIIEAAAQLLRVDPADVQVFPGSKAGTNAKQLTFKEIAYKTQSGTGRGQLIASAAFTTDHSPIPYAVHCAQVSLNTRTGMIKVDKYYAAHDCGIPINPDLAEGQVYGAIMKTIGHSLYESLEFDQHGQALNANYTGYPIPNIADLPQEFEVDLVEIVDPITPYVGKSISEIACNGASVCIALAVNQATGIWLRDWPFRPERVLAALEARR</sequence>
<name>A0A081CA76_VECG1</name>
<evidence type="ECO:0000256" key="1">
    <source>
        <dbReference type="ARBA" id="ARBA00006849"/>
    </source>
</evidence>
<dbReference type="SUPFAM" id="SSF54665">
    <property type="entry name" value="CO dehydrogenase molybdoprotein N-domain-like"/>
    <property type="match status" value="1"/>
</dbReference>
<dbReference type="HOGENOM" id="CLU_001681_2_3_0"/>
<dbReference type="InterPro" id="IPR036856">
    <property type="entry name" value="Ald_Oxase/Xan_DH_a/b_sf"/>
</dbReference>
<dbReference type="PANTHER" id="PTHR11908">
    <property type="entry name" value="XANTHINE DEHYDROGENASE"/>
    <property type="match status" value="1"/>
</dbReference>
<keyword evidence="3" id="KW-0560">Oxidoreductase</keyword>
<dbReference type="Pfam" id="PF01799">
    <property type="entry name" value="Fer2_2"/>
    <property type="match status" value="1"/>
</dbReference>
<dbReference type="Proteomes" id="UP000030661">
    <property type="component" value="Unassembled WGS sequence"/>
</dbReference>
<dbReference type="AlphaFoldDB" id="A0A081CA76"/>
<dbReference type="EMBL" id="DF820479">
    <property type="protein sequence ID" value="GAK61481.1"/>
    <property type="molecule type" value="Genomic_DNA"/>
</dbReference>
<dbReference type="GO" id="GO:0016491">
    <property type="term" value="F:oxidoreductase activity"/>
    <property type="evidence" value="ECO:0007669"/>
    <property type="project" value="UniProtKB-KW"/>
</dbReference>
<dbReference type="GO" id="GO:0005506">
    <property type="term" value="F:iron ion binding"/>
    <property type="evidence" value="ECO:0007669"/>
    <property type="project" value="InterPro"/>
</dbReference>